<accession>A0A1A9UGU3</accession>
<evidence type="ECO:0000313" key="11">
    <source>
        <dbReference type="EnsemblMetazoa" id="GAUT004418-PA"/>
    </source>
</evidence>
<dbReference type="PANTHER" id="PTHR10344">
    <property type="entry name" value="THYMIDYLATE KINASE"/>
    <property type="match status" value="1"/>
</dbReference>
<dbReference type="STRING" id="7395.A0A1A9UGU3"/>
<evidence type="ECO:0000256" key="2">
    <source>
        <dbReference type="ARBA" id="ARBA00009776"/>
    </source>
</evidence>
<dbReference type="VEuPathDB" id="VectorBase:GAUT004418"/>
<dbReference type="GO" id="GO:0005829">
    <property type="term" value="C:cytosol"/>
    <property type="evidence" value="ECO:0007669"/>
    <property type="project" value="TreeGrafter"/>
</dbReference>
<protein>
    <recommendedName>
        <fullName evidence="4">Thymidylate kinase</fullName>
        <ecNumber evidence="3">2.7.4.9</ecNumber>
    </recommendedName>
</protein>
<evidence type="ECO:0000256" key="3">
    <source>
        <dbReference type="ARBA" id="ARBA00012980"/>
    </source>
</evidence>
<dbReference type="GO" id="GO:0004550">
    <property type="term" value="F:nucleoside diphosphate kinase activity"/>
    <property type="evidence" value="ECO:0007669"/>
    <property type="project" value="TreeGrafter"/>
</dbReference>
<dbReference type="CDD" id="cd01672">
    <property type="entry name" value="TMPK"/>
    <property type="match status" value="1"/>
</dbReference>
<dbReference type="PANTHER" id="PTHR10344:SF1">
    <property type="entry name" value="THYMIDYLATE KINASE"/>
    <property type="match status" value="1"/>
</dbReference>
<dbReference type="GO" id="GO:0005524">
    <property type="term" value="F:ATP binding"/>
    <property type="evidence" value="ECO:0007669"/>
    <property type="project" value="UniProtKB-KW"/>
</dbReference>
<comment type="pathway">
    <text evidence="1">Pyrimidine metabolism; dTTP biosynthesis.</text>
</comment>
<dbReference type="Proteomes" id="UP000078200">
    <property type="component" value="Unassembled WGS sequence"/>
</dbReference>
<keyword evidence="6" id="KW-0545">Nucleotide biosynthesis</keyword>
<dbReference type="GO" id="GO:0004798">
    <property type="term" value="F:dTMP kinase activity"/>
    <property type="evidence" value="ECO:0007669"/>
    <property type="project" value="UniProtKB-EC"/>
</dbReference>
<dbReference type="NCBIfam" id="TIGR00041">
    <property type="entry name" value="DTMP_kinase"/>
    <property type="match status" value="1"/>
</dbReference>
<evidence type="ECO:0000256" key="5">
    <source>
        <dbReference type="ARBA" id="ARBA00022679"/>
    </source>
</evidence>
<evidence type="ECO:0000256" key="7">
    <source>
        <dbReference type="ARBA" id="ARBA00022741"/>
    </source>
</evidence>
<keyword evidence="5" id="KW-0808">Transferase</keyword>
<dbReference type="Gene3D" id="3.40.50.300">
    <property type="entry name" value="P-loop containing nucleotide triphosphate hydrolases"/>
    <property type="match status" value="1"/>
</dbReference>
<evidence type="ECO:0000259" key="10">
    <source>
        <dbReference type="Pfam" id="PF02223"/>
    </source>
</evidence>
<dbReference type="Pfam" id="PF02223">
    <property type="entry name" value="Thymidylate_kin"/>
    <property type="match status" value="1"/>
</dbReference>
<sequence>MGTSSASKRGAFIVLEGCDHTGKSTQSHLLDEFLQKRGVAVKRMAFPERKSNIGQTINAYLTNKKQISDEAIHLLFTANRWEFQNEMKELLLSGTSLIVDRYLYSGVAYSTAKGLSYDWCLAPEKGLLRPDIVFYMKMSSIDGLLERGNFGDERYEKKEFQAKVSNVFEDIYAKERHYWHEIDAELAGDDIHKEIVKQTECLLKTLTDKTLQYTK</sequence>
<dbReference type="PROSITE" id="PS01331">
    <property type="entry name" value="THYMIDYLATE_KINASE"/>
    <property type="match status" value="1"/>
</dbReference>
<reference evidence="11" key="1">
    <citation type="submission" date="2020-05" db="UniProtKB">
        <authorList>
            <consortium name="EnsemblMetazoa"/>
        </authorList>
    </citation>
    <scope>IDENTIFICATION</scope>
    <source>
        <strain evidence="11">TTRI</strain>
    </source>
</reference>
<keyword evidence="8" id="KW-0418">Kinase</keyword>
<organism evidence="11 12">
    <name type="scientific">Glossina austeni</name>
    <name type="common">Savannah tsetse fly</name>
    <dbReference type="NCBI Taxonomy" id="7395"/>
    <lineage>
        <taxon>Eukaryota</taxon>
        <taxon>Metazoa</taxon>
        <taxon>Ecdysozoa</taxon>
        <taxon>Arthropoda</taxon>
        <taxon>Hexapoda</taxon>
        <taxon>Insecta</taxon>
        <taxon>Pterygota</taxon>
        <taxon>Neoptera</taxon>
        <taxon>Endopterygota</taxon>
        <taxon>Diptera</taxon>
        <taxon>Brachycera</taxon>
        <taxon>Muscomorpha</taxon>
        <taxon>Hippoboscoidea</taxon>
        <taxon>Glossinidae</taxon>
        <taxon>Glossina</taxon>
    </lineage>
</organism>
<dbReference type="EnsemblMetazoa" id="GAUT004418-RA">
    <property type="protein sequence ID" value="GAUT004418-PA"/>
    <property type="gene ID" value="GAUT004418"/>
</dbReference>
<evidence type="ECO:0000256" key="9">
    <source>
        <dbReference type="ARBA" id="ARBA00022840"/>
    </source>
</evidence>
<dbReference type="GO" id="GO:0006235">
    <property type="term" value="P:dTTP biosynthetic process"/>
    <property type="evidence" value="ECO:0007669"/>
    <property type="project" value="TreeGrafter"/>
</dbReference>
<dbReference type="GO" id="GO:0005739">
    <property type="term" value="C:mitochondrion"/>
    <property type="evidence" value="ECO:0007669"/>
    <property type="project" value="TreeGrafter"/>
</dbReference>
<dbReference type="GO" id="GO:0006233">
    <property type="term" value="P:dTDP biosynthetic process"/>
    <property type="evidence" value="ECO:0007669"/>
    <property type="project" value="InterPro"/>
</dbReference>
<evidence type="ECO:0000256" key="6">
    <source>
        <dbReference type="ARBA" id="ARBA00022727"/>
    </source>
</evidence>
<evidence type="ECO:0000313" key="12">
    <source>
        <dbReference type="Proteomes" id="UP000078200"/>
    </source>
</evidence>
<comment type="similarity">
    <text evidence="2">Belongs to the thymidylate kinase family.</text>
</comment>
<dbReference type="SUPFAM" id="SSF52540">
    <property type="entry name" value="P-loop containing nucleoside triphosphate hydrolases"/>
    <property type="match status" value="1"/>
</dbReference>
<dbReference type="FunFam" id="3.40.50.300:FF:000679">
    <property type="entry name" value="Thymidylate kinase"/>
    <property type="match status" value="1"/>
</dbReference>
<name>A0A1A9UGU3_GLOAU</name>
<dbReference type="InterPro" id="IPR018094">
    <property type="entry name" value="Thymidylate_kinase"/>
</dbReference>
<dbReference type="InterPro" id="IPR039430">
    <property type="entry name" value="Thymidylate_kin-like_dom"/>
</dbReference>
<dbReference type="GO" id="GO:0006227">
    <property type="term" value="P:dUDP biosynthetic process"/>
    <property type="evidence" value="ECO:0007669"/>
    <property type="project" value="TreeGrafter"/>
</dbReference>
<dbReference type="GO" id="GO:0005634">
    <property type="term" value="C:nucleus"/>
    <property type="evidence" value="ECO:0007669"/>
    <property type="project" value="TreeGrafter"/>
</dbReference>
<keyword evidence="9" id="KW-0067">ATP-binding</keyword>
<feature type="domain" description="Thymidylate kinase-like" evidence="10">
    <location>
        <begin position="15"/>
        <end position="195"/>
    </location>
</feature>
<evidence type="ECO:0000256" key="4">
    <source>
        <dbReference type="ARBA" id="ARBA00017144"/>
    </source>
</evidence>
<dbReference type="AlphaFoldDB" id="A0A1A9UGU3"/>
<dbReference type="InterPro" id="IPR018095">
    <property type="entry name" value="Thymidylate_kin_CS"/>
</dbReference>
<evidence type="ECO:0000256" key="1">
    <source>
        <dbReference type="ARBA" id="ARBA00004992"/>
    </source>
</evidence>
<dbReference type="EC" id="2.7.4.9" evidence="3"/>
<evidence type="ECO:0000256" key="8">
    <source>
        <dbReference type="ARBA" id="ARBA00022777"/>
    </source>
</evidence>
<proteinExistence type="inferred from homology"/>
<keyword evidence="12" id="KW-1185">Reference proteome</keyword>
<dbReference type="InterPro" id="IPR027417">
    <property type="entry name" value="P-loop_NTPase"/>
</dbReference>
<dbReference type="HAMAP" id="MF_00165">
    <property type="entry name" value="Thymidylate_kinase"/>
    <property type="match status" value="1"/>
</dbReference>
<keyword evidence="7" id="KW-0547">Nucleotide-binding</keyword>